<dbReference type="GO" id="GO:0016020">
    <property type="term" value="C:membrane"/>
    <property type="evidence" value="ECO:0007669"/>
    <property type="project" value="UniProtKB-SubCell"/>
</dbReference>
<evidence type="ECO:0000256" key="14">
    <source>
        <dbReference type="ARBA" id="ARBA00093208"/>
    </source>
</evidence>
<evidence type="ECO:0000313" key="17">
    <source>
        <dbReference type="Proteomes" id="UP000515152"/>
    </source>
</evidence>
<feature type="transmembrane region" description="Helical" evidence="16">
    <location>
        <begin position="20"/>
        <end position="43"/>
    </location>
</feature>
<dbReference type="Proteomes" id="UP000515152">
    <property type="component" value="Unplaced"/>
</dbReference>
<keyword evidence="17" id="KW-1185">Reference proteome</keyword>
<comment type="catalytic activity">
    <reaction evidence="14">
        <text>a 6-(alpha-D-glucosaminyl)-1-(1,2-diacyl-sn-glycero-3-phospho)-1D-myo-inositol(in) = a 6-(alpha-D-glucosaminyl)-1-(1,2-diacyl-sn-glycero-3-phospho)-1D-myo-inositol(out)</text>
        <dbReference type="Rhea" id="RHEA:71491"/>
        <dbReference type="ChEBI" id="CHEBI:57997"/>
    </reaction>
</comment>
<proteinExistence type="inferred from homology"/>
<feature type="region of interest" description="Disordered" evidence="15">
    <location>
        <begin position="142"/>
        <end position="176"/>
    </location>
</feature>
<evidence type="ECO:0000256" key="15">
    <source>
        <dbReference type="SAM" id="MobiDB-lite"/>
    </source>
</evidence>
<evidence type="ECO:0000256" key="10">
    <source>
        <dbReference type="ARBA" id="ARBA00040905"/>
    </source>
</evidence>
<dbReference type="OrthoDB" id="8833776at2759"/>
<organism evidence="17 18">
    <name type="scientific">Clupea harengus</name>
    <name type="common">Atlantic herring</name>
    <dbReference type="NCBI Taxonomy" id="7950"/>
    <lineage>
        <taxon>Eukaryota</taxon>
        <taxon>Metazoa</taxon>
        <taxon>Chordata</taxon>
        <taxon>Craniata</taxon>
        <taxon>Vertebrata</taxon>
        <taxon>Euteleostomi</taxon>
        <taxon>Actinopterygii</taxon>
        <taxon>Neopterygii</taxon>
        <taxon>Teleostei</taxon>
        <taxon>Clupei</taxon>
        <taxon>Clupeiformes</taxon>
        <taxon>Clupeoidei</taxon>
        <taxon>Clupeidae</taxon>
        <taxon>Clupea</taxon>
    </lineage>
</organism>
<comment type="catalytic activity">
    <reaction evidence="6">
        <text>a 1,2-diacyl-sn-glycero-3-phosphoethanolamine(in) = a 1,2-diacyl-sn-glycero-3-phosphoethanolamine(out)</text>
        <dbReference type="Rhea" id="RHEA:38895"/>
        <dbReference type="ChEBI" id="CHEBI:64612"/>
    </reaction>
</comment>
<evidence type="ECO:0000256" key="1">
    <source>
        <dbReference type="ARBA" id="ARBA00004141"/>
    </source>
</evidence>
<evidence type="ECO:0000256" key="6">
    <source>
        <dbReference type="ARBA" id="ARBA00024615"/>
    </source>
</evidence>
<evidence type="ECO:0000256" key="11">
    <source>
        <dbReference type="ARBA" id="ARBA00042320"/>
    </source>
</evidence>
<dbReference type="AlphaFoldDB" id="A0A8M1KEE2"/>
<evidence type="ECO:0000256" key="13">
    <source>
        <dbReference type="ARBA" id="ARBA00045827"/>
    </source>
</evidence>
<accession>A0A8M1KEE2</accession>
<evidence type="ECO:0000256" key="12">
    <source>
        <dbReference type="ARBA" id="ARBA00043155"/>
    </source>
</evidence>
<keyword evidence="4 16" id="KW-1133">Transmembrane helix</keyword>
<evidence type="ECO:0000256" key="8">
    <source>
        <dbReference type="ARBA" id="ARBA00035895"/>
    </source>
</evidence>
<dbReference type="InterPro" id="IPR008429">
    <property type="entry name" value="CLPTM1"/>
</dbReference>
<comment type="catalytic activity">
    <reaction evidence="7">
        <text>a 1,2-diacyl-sn-glycero-3-phosphocholine(in) = a 1,2-diacyl-sn-glycero-3-phosphocholine(out)</text>
        <dbReference type="Rhea" id="RHEA:38571"/>
        <dbReference type="ChEBI" id="CHEBI:57643"/>
    </reaction>
</comment>
<gene>
    <name evidence="18" type="primary">LOC122129979</name>
</gene>
<dbReference type="Pfam" id="PF05602">
    <property type="entry name" value="CLPTM1"/>
    <property type="match status" value="1"/>
</dbReference>
<evidence type="ECO:0000256" key="4">
    <source>
        <dbReference type="ARBA" id="ARBA00022989"/>
    </source>
</evidence>
<evidence type="ECO:0000256" key="9">
    <source>
        <dbReference type="ARBA" id="ARBA00036810"/>
    </source>
</evidence>
<feature type="transmembrane region" description="Helical" evidence="16">
    <location>
        <begin position="295"/>
        <end position="316"/>
    </location>
</feature>
<dbReference type="GO" id="GO:0012505">
    <property type="term" value="C:endomembrane system"/>
    <property type="evidence" value="ECO:0007669"/>
    <property type="project" value="TreeGrafter"/>
</dbReference>
<dbReference type="KEGG" id="char:122129979"/>
<dbReference type="PANTHER" id="PTHR21347:SF0">
    <property type="entry name" value="LIPID SCRAMBLASE CLPTM1L"/>
    <property type="match status" value="1"/>
</dbReference>
<comment type="catalytic activity">
    <reaction evidence="9">
        <text>6-(alpha-D-glucosaminyl)-(1-octadecanoyl,2-(9Z)-octadecenoyl-sn-glycero-3-phospho)-1D-myo-inositol(in) = 6-(alpha-D-glucosaminyl)-(1-octadecanoyl,2-(9Z)-octadecenoyl-sn-glycero-3-phospho)-1D-myo-inositol(out)</text>
        <dbReference type="Rhea" id="RHEA:71495"/>
        <dbReference type="ChEBI" id="CHEBI:190691"/>
    </reaction>
</comment>
<feature type="transmembrane region" description="Helical" evidence="16">
    <location>
        <begin position="424"/>
        <end position="443"/>
    </location>
</feature>
<dbReference type="GeneID" id="122129979"/>
<comment type="function">
    <text evidence="13">Scramblase that mediates the translocation of glucosaminylphosphatidylinositol (alpha-D-GlcN-(1-6)-(1,2-diacyl-sn-glycero-3-phospho)-1D-myo-inositol, GlcN-PI) across the endoplasmic reticulum (ER) membrane, from the cytosolic leaflet to the luminal leaflet of the ER membrane, where it participates in the biosynthesis of glycosylphosphatidylinositol (GPI). GPI is a lipid glycoconjugate involved in post-translational modification of proteins. Can also translocate 1,2-diacyl-sn-glycero-3-phospho-(1D-myo-inositol) (phosphatidylinositol or PI), as well as several other phospholipids (1,2-diacyl-sn-glycero-3-phosphocholine, 1,2-diacyl-sn-glycero-3-phosphoethanolamine), and N-acetylglucosaminylphosphatidylinositol (GlcNAc-PI) in vitro.</text>
</comment>
<name>A0A8M1KEE2_CLUHA</name>
<comment type="similarity">
    <text evidence="2">Belongs to the CLPTM1 family.</text>
</comment>
<evidence type="ECO:0000256" key="7">
    <source>
        <dbReference type="ARBA" id="ARBA00024631"/>
    </source>
</evidence>
<feature type="transmembrane region" description="Helical" evidence="16">
    <location>
        <begin position="337"/>
        <end position="353"/>
    </location>
</feature>
<dbReference type="RefSeq" id="XP_042560658.1">
    <property type="nucleotide sequence ID" value="XM_042704724.1"/>
</dbReference>
<feature type="compositionally biased region" description="Low complexity" evidence="15">
    <location>
        <begin position="167"/>
        <end position="176"/>
    </location>
</feature>
<evidence type="ECO:0000256" key="5">
    <source>
        <dbReference type="ARBA" id="ARBA00023136"/>
    </source>
</evidence>
<comment type="subcellular location">
    <subcellularLocation>
        <location evidence="1">Membrane</location>
        <topology evidence="1">Multi-pass membrane protein</topology>
    </subcellularLocation>
</comment>
<feature type="transmembrane region" description="Helical" evidence="16">
    <location>
        <begin position="449"/>
        <end position="470"/>
    </location>
</feature>
<evidence type="ECO:0000256" key="16">
    <source>
        <dbReference type="SAM" id="Phobius"/>
    </source>
</evidence>
<keyword evidence="3 16" id="KW-0812">Transmembrane</keyword>
<sequence length="558" mass="63819">MFPSCYSNLPKNGAYANTSVTKVAVGVFVVYVLHTCWVLYGFVYTKPCDTRGDSCITPYFAENPQLSIFVTLDPSDVEGHSLLHQENEFDIFTKFERKVNVPLPKATRSNGTLFAVIYVHSGSGAPWEDSRHASYATRLTSYTTRHPPGMTASLSEDTAQDEDEEQQPAPGSVSPAPVSLWHSRLCLSIMAEKFSFSKGAVPSDVRRYMKVVEDEKKKMYLPFMVVDELQIRMKDFLEINESTTEVHLTVTYENISLRKFRLWSHMRDVVYSLKHFGFTEHQVDEFKGVITDTNVYILALTIFAAILNLLFEFLAIKNDISFWRKKTTMAGMSKRSVLWRCFSTLVIFLHLLVKQTNWLLLIPTGVGVVLELWKLKKAFSIQVQCYSQVSIPDRSQTITMTRQNITRVDNGDILLITSAMGMRFLSYLLCPVCISGVTYSLLYLKNKSWYSWFLSSLITGVYAFGFLSGCPQLYVNYKLKSVEHLQSSIYMYKGLSTFINDILSTVLTVPTHPLACFRDDVIFLLHLYQRRLYPARKTRGREYGACCRQRLKGKPHED</sequence>
<keyword evidence="5 16" id="KW-0472">Membrane</keyword>
<protein>
    <recommendedName>
        <fullName evidence="10">Lipid scramblase CLPTM1L</fullName>
    </recommendedName>
    <alternativeName>
        <fullName evidence="12">Cisplatin resistance-related protein 9</fullName>
    </alternativeName>
    <alternativeName>
        <fullName evidence="11">Cleft lip and palate transmembrane protein 1-like protein</fullName>
    </alternativeName>
</protein>
<evidence type="ECO:0000256" key="3">
    <source>
        <dbReference type="ARBA" id="ARBA00022692"/>
    </source>
</evidence>
<reference evidence="18" key="1">
    <citation type="submission" date="2025-08" db="UniProtKB">
        <authorList>
            <consortium name="RefSeq"/>
        </authorList>
    </citation>
    <scope>IDENTIFICATION</scope>
</reference>
<dbReference type="PANTHER" id="PTHR21347">
    <property type="entry name" value="CLEFT LIP AND PALATE ASSOCIATED TRANSMEMBRANE PROTEIN-RELATED"/>
    <property type="match status" value="1"/>
</dbReference>
<evidence type="ECO:0000313" key="18">
    <source>
        <dbReference type="RefSeq" id="XP_042560658.1"/>
    </source>
</evidence>
<comment type="catalytic activity">
    <reaction evidence="8">
        <text>a 1,2-diacyl-sn-glycero-3-phospho-(1D-myo-inositol)(in) = a 1,2-diacyl-sn-glycero-3-phospho-(1D-myo-inositol)(out)</text>
        <dbReference type="Rhea" id="RHEA:38691"/>
        <dbReference type="ChEBI" id="CHEBI:57880"/>
    </reaction>
</comment>
<evidence type="ECO:0000256" key="2">
    <source>
        <dbReference type="ARBA" id="ARBA00009310"/>
    </source>
</evidence>